<proteinExistence type="inferred from homology"/>
<dbReference type="PATRIC" id="fig|198628.6.peg.1870"/>
<keyword evidence="10" id="KW-1185">Reference proteome</keyword>
<dbReference type="AlphaFoldDB" id="E0SL55"/>
<evidence type="ECO:0000256" key="1">
    <source>
        <dbReference type="ARBA" id="ARBA00004442"/>
    </source>
</evidence>
<dbReference type="GO" id="GO:0015562">
    <property type="term" value="F:efflux transmembrane transporter activity"/>
    <property type="evidence" value="ECO:0007669"/>
    <property type="project" value="InterPro"/>
</dbReference>
<dbReference type="PANTHER" id="PTHR30026">
    <property type="entry name" value="OUTER MEMBRANE PROTEIN TOLC"/>
    <property type="match status" value="1"/>
</dbReference>
<name>E0SL55_DICD3</name>
<keyword evidence="3" id="KW-0813">Transport</keyword>
<evidence type="ECO:0000256" key="3">
    <source>
        <dbReference type="ARBA" id="ARBA00022448"/>
    </source>
</evidence>
<dbReference type="GO" id="GO:0009279">
    <property type="term" value="C:cell outer membrane"/>
    <property type="evidence" value="ECO:0007669"/>
    <property type="project" value="UniProtKB-SubCell"/>
</dbReference>
<dbReference type="GO" id="GO:1990281">
    <property type="term" value="C:efflux pump complex"/>
    <property type="evidence" value="ECO:0007669"/>
    <property type="project" value="TreeGrafter"/>
</dbReference>
<evidence type="ECO:0000256" key="2">
    <source>
        <dbReference type="ARBA" id="ARBA00007613"/>
    </source>
</evidence>
<protein>
    <submittedName>
        <fullName evidence="9">Outer membrane efflux family protein</fullName>
    </submittedName>
</protein>
<dbReference type="Pfam" id="PF02321">
    <property type="entry name" value="OEP"/>
    <property type="match status" value="1"/>
</dbReference>
<dbReference type="Proteomes" id="UP000006859">
    <property type="component" value="Chromosome"/>
</dbReference>
<evidence type="ECO:0000313" key="10">
    <source>
        <dbReference type="Proteomes" id="UP000006859"/>
    </source>
</evidence>
<evidence type="ECO:0000256" key="8">
    <source>
        <dbReference type="SAM" id="SignalP"/>
    </source>
</evidence>
<evidence type="ECO:0000313" key="9">
    <source>
        <dbReference type="EMBL" id="ADM98090.1"/>
    </source>
</evidence>
<dbReference type="InterPro" id="IPR051906">
    <property type="entry name" value="TolC-like"/>
</dbReference>
<keyword evidence="8" id="KW-0732">Signal</keyword>
<dbReference type="Gene3D" id="1.20.1600.10">
    <property type="entry name" value="Outer membrane efflux proteins (OEP)"/>
    <property type="match status" value="1"/>
</dbReference>
<dbReference type="HOGENOM" id="CLU_022604_1_0_6"/>
<feature type="signal peptide" evidence="8">
    <location>
        <begin position="1"/>
        <end position="28"/>
    </location>
</feature>
<dbReference type="eggNOG" id="COG1538">
    <property type="taxonomic scope" value="Bacteria"/>
</dbReference>
<keyword evidence="7" id="KW-0998">Cell outer membrane</keyword>
<dbReference type="PANTHER" id="PTHR30026:SF20">
    <property type="entry name" value="OUTER MEMBRANE PROTEIN TOLC"/>
    <property type="match status" value="1"/>
</dbReference>
<dbReference type="OrthoDB" id="188180at2"/>
<evidence type="ECO:0000256" key="6">
    <source>
        <dbReference type="ARBA" id="ARBA00023136"/>
    </source>
</evidence>
<reference evidence="9 10" key="1">
    <citation type="journal article" date="2011" name="J. Bacteriol.">
        <title>Genome sequence of the plant-pathogenic bacterium Dickeya dadantii 3937.</title>
        <authorList>
            <person name="Glasner J.D."/>
            <person name="Yang C.H."/>
            <person name="Reverchon S."/>
            <person name="Hugouvieux-Cotte-Pattat N."/>
            <person name="Condemine G."/>
            <person name="Bohin J.P."/>
            <person name="Van Gijsegem F."/>
            <person name="Yang S."/>
            <person name="Franza T."/>
            <person name="Expert D."/>
            <person name="Plunkett G. III"/>
            <person name="San Francisco M.J."/>
            <person name="Charkowski A.O."/>
            <person name="Py B."/>
            <person name="Bell K."/>
            <person name="Rauscher L."/>
            <person name="Rodriguez-Palenzuela P."/>
            <person name="Toussaint A."/>
            <person name="Holeva M.C."/>
            <person name="He S.Y."/>
            <person name="Douet V."/>
            <person name="Boccara M."/>
            <person name="Blanco C."/>
            <person name="Toth I."/>
            <person name="Anderson B.D."/>
            <person name="Biehl B.S."/>
            <person name="Mau B."/>
            <person name="Flynn S.M."/>
            <person name="Barras F."/>
            <person name="Lindeberg M."/>
            <person name="Birch P.R."/>
            <person name="Tsuyumu S."/>
            <person name="Shi X."/>
            <person name="Hibbing M."/>
            <person name="Yap M.N."/>
            <person name="Carpentier M."/>
            <person name="Dassa E."/>
            <person name="Umehara M."/>
            <person name="Kim J.F."/>
            <person name="Rusch M."/>
            <person name="Soni P."/>
            <person name="Mayhew G.F."/>
            <person name="Fouts D.E."/>
            <person name="Gill S.R."/>
            <person name="Blattner F.R."/>
            <person name="Keen N.T."/>
            <person name="Perna N.T."/>
        </authorList>
    </citation>
    <scope>NUCLEOTIDE SEQUENCE [LARGE SCALE GENOMIC DNA]</scope>
    <source>
        <strain evidence="9 10">3937</strain>
    </source>
</reference>
<dbReference type="InterPro" id="IPR003423">
    <property type="entry name" value="OMP_efflux"/>
</dbReference>
<keyword evidence="4" id="KW-1134">Transmembrane beta strand</keyword>
<dbReference type="SUPFAM" id="SSF56954">
    <property type="entry name" value="Outer membrane efflux proteins (OEP)"/>
    <property type="match status" value="1"/>
</dbReference>
<sequence length="482" mass="53080">MNINPAYAAAFLSLLVAPWLSLANGATAGVPLLQEKVPLTLADAVALGVRNSNTLKSVALTRLMDKFDLLVAEDGFRPHLVLNNQYRHNMGAQLPGQENHAGLSASLLTPLGTQFEADWNDDYSGQSSAGSSRSLGNSVSVVQPLLKGAGVDFNTAPVRLAQLDERIGHLNQQKQIADTITRIIQAYYGLLAAQQGVMLAQESLQRASAQRDVMQALIDSGRQAALDKLQSDADISSQQLNLEQQENALNERRLALNGLLGIDTRTPLSASDRLDIQPITLKAPQAIALAMKNQPDYLIQQLTADKQQIYLMQAKNQRLWGVDLVAGAGRVNTRAADIEDDDGRWQRYVGLNVSIPLNDLQARQEEQRAWVAGKIQLLQMADVRQQLEETVTQQVNALNSNWQQFLIADRLTRLSEKTLQAEQAKLLAGRSSNFQVLSYQTSLRTAQSARVSAQIAYLNARAELDRVLGTTLNHWRIQQNDR</sequence>
<comment type="subcellular location">
    <subcellularLocation>
        <location evidence="1">Cell outer membrane</location>
    </subcellularLocation>
</comment>
<keyword evidence="6" id="KW-0472">Membrane</keyword>
<dbReference type="RefSeq" id="WP_013317550.1">
    <property type="nucleotide sequence ID" value="NC_014500.1"/>
</dbReference>
<dbReference type="STRING" id="198628.Dda3937_03432"/>
<organism evidence="9 10">
    <name type="scientific">Dickeya dadantii (strain 3937)</name>
    <name type="common">Erwinia chrysanthemi (strain 3937)</name>
    <dbReference type="NCBI Taxonomy" id="198628"/>
    <lineage>
        <taxon>Bacteria</taxon>
        <taxon>Pseudomonadati</taxon>
        <taxon>Pseudomonadota</taxon>
        <taxon>Gammaproteobacteria</taxon>
        <taxon>Enterobacterales</taxon>
        <taxon>Pectobacteriaceae</taxon>
        <taxon>Dickeya</taxon>
    </lineage>
</organism>
<evidence type="ECO:0000256" key="4">
    <source>
        <dbReference type="ARBA" id="ARBA00022452"/>
    </source>
</evidence>
<gene>
    <name evidence="9" type="ordered locus">Dda3937_03432</name>
</gene>
<dbReference type="GO" id="GO:0015288">
    <property type="term" value="F:porin activity"/>
    <property type="evidence" value="ECO:0007669"/>
    <property type="project" value="TreeGrafter"/>
</dbReference>
<feature type="chain" id="PRO_5003140403" evidence="8">
    <location>
        <begin position="29"/>
        <end position="482"/>
    </location>
</feature>
<evidence type="ECO:0000256" key="7">
    <source>
        <dbReference type="ARBA" id="ARBA00023237"/>
    </source>
</evidence>
<comment type="similarity">
    <text evidence="2">Belongs to the outer membrane factor (OMF) (TC 1.B.17) family.</text>
</comment>
<dbReference type="EMBL" id="CP002038">
    <property type="protein sequence ID" value="ADM98090.1"/>
    <property type="molecule type" value="Genomic_DNA"/>
</dbReference>
<evidence type="ECO:0000256" key="5">
    <source>
        <dbReference type="ARBA" id="ARBA00022692"/>
    </source>
</evidence>
<keyword evidence="5" id="KW-0812">Transmembrane</keyword>
<accession>E0SL55</accession>
<dbReference type="KEGG" id="ddd:Dda3937_03432"/>